<dbReference type="Gene3D" id="1.10.3450.10">
    <property type="entry name" value="TTHA0068-like"/>
    <property type="match status" value="1"/>
</dbReference>
<dbReference type="SUPFAM" id="SSF140663">
    <property type="entry name" value="TTHA0068-like"/>
    <property type="match status" value="1"/>
</dbReference>
<evidence type="ECO:0008006" key="4">
    <source>
        <dbReference type="Google" id="ProtNLM"/>
    </source>
</evidence>
<gene>
    <name evidence="2" type="ORF">SAMN04487937_0252</name>
</gene>
<organism evidence="2 3">
    <name type="scientific">Halorubrum sodomense</name>
    <dbReference type="NCBI Taxonomy" id="35743"/>
    <lineage>
        <taxon>Archaea</taxon>
        <taxon>Methanobacteriati</taxon>
        <taxon>Methanobacteriota</taxon>
        <taxon>Stenosarchaea group</taxon>
        <taxon>Halobacteria</taxon>
        <taxon>Halobacteriales</taxon>
        <taxon>Haloferacaceae</taxon>
        <taxon>Halorubrum</taxon>
    </lineage>
</organism>
<dbReference type="RefSeq" id="WP_092919645.1">
    <property type="nucleotide sequence ID" value="NZ_FOYN01000001.1"/>
</dbReference>
<dbReference type="InterPro" id="IPR005500">
    <property type="entry name" value="DUF309"/>
</dbReference>
<feature type="compositionally biased region" description="Low complexity" evidence="1">
    <location>
        <begin position="23"/>
        <end position="32"/>
    </location>
</feature>
<name>A0A1I6FKH3_HALSD</name>
<feature type="region of interest" description="Disordered" evidence="1">
    <location>
        <begin position="1"/>
        <end position="46"/>
    </location>
</feature>
<protein>
    <recommendedName>
        <fullName evidence="4">DUF309 domain-containing protein</fullName>
    </recommendedName>
</protein>
<dbReference type="OrthoDB" id="165464at2157"/>
<dbReference type="EMBL" id="FOYN01000001">
    <property type="protein sequence ID" value="SFR30431.1"/>
    <property type="molecule type" value="Genomic_DNA"/>
</dbReference>
<proteinExistence type="predicted"/>
<dbReference type="STRING" id="35743.SAMN04487937_0252"/>
<dbReference type="Pfam" id="PF03745">
    <property type="entry name" value="DUF309"/>
    <property type="match status" value="1"/>
</dbReference>
<keyword evidence="3" id="KW-1185">Reference proteome</keyword>
<dbReference type="PANTHER" id="PTHR34796">
    <property type="entry name" value="EXPRESSED PROTEIN"/>
    <property type="match status" value="1"/>
</dbReference>
<dbReference type="InterPro" id="IPR023203">
    <property type="entry name" value="TTHA0068_sf"/>
</dbReference>
<evidence type="ECO:0000313" key="2">
    <source>
        <dbReference type="EMBL" id="SFR30431.1"/>
    </source>
</evidence>
<accession>A0A1I6FKH3</accession>
<dbReference type="Proteomes" id="UP000198932">
    <property type="component" value="Unassembled WGS sequence"/>
</dbReference>
<reference evidence="3" key="1">
    <citation type="submission" date="2016-10" db="EMBL/GenBank/DDBJ databases">
        <authorList>
            <person name="Varghese N."/>
            <person name="Submissions S."/>
        </authorList>
    </citation>
    <scope>NUCLEOTIDE SEQUENCE [LARGE SCALE GENOMIC DNA]</scope>
    <source>
        <strain evidence="3">RD 26</strain>
    </source>
</reference>
<evidence type="ECO:0000256" key="1">
    <source>
        <dbReference type="SAM" id="MobiDB-lite"/>
    </source>
</evidence>
<dbReference type="AlphaFoldDB" id="A0A1I6FKH3"/>
<evidence type="ECO:0000313" key="3">
    <source>
        <dbReference type="Proteomes" id="UP000198932"/>
    </source>
</evidence>
<dbReference type="PANTHER" id="PTHR34796:SF1">
    <property type="entry name" value="EXPRESSED PROTEIN"/>
    <property type="match status" value="1"/>
</dbReference>
<sequence length="188" mass="20302">MDDHTRDPGVAPPLGDPTGWHAGGDAPDSSAAGDEDGSAGGPPDAQVVGGYWEHATLRRATEHGVRLFNDGAYHESHDCFESEWYNYGSGTVESAFLHGMVQVAAGAYKRADFENDDGMRSLFETALRYLDGVPGDFYGVDVDDVRETLRAALDDPSAVDGWRITLDDARPPAYPADYEYAERVDEGG</sequence>